<evidence type="ECO:0000313" key="1">
    <source>
        <dbReference type="EMBL" id="CUO89141.1"/>
    </source>
</evidence>
<evidence type="ECO:0000313" key="2">
    <source>
        <dbReference type="Proteomes" id="UP000095651"/>
    </source>
</evidence>
<dbReference type="AlphaFoldDB" id="A0A174IRS3"/>
<protein>
    <submittedName>
        <fullName evidence="1">Protein of uncharacterized function (DUF3795)</fullName>
    </submittedName>
</protein>
<dbReference type="InterPro" id="IPR024227">
    <property type="entry name" value="DUF3795"/>
</dbReference>
<accession>A0A174IRS3</accession>
<gene>
    <name evidence="1" type="ORF">ERS852407_04316</name>
</gene>
<proteinExistence type="predicted"/>
<sequence length="137" mass="15442">MKMPEVIGSQLFAPCGMNCMVCFTHCSTKKACGGCLGTDESKPGHCRTCLRKNCVAERELSYCYECSDFPCRRIRDLDRSYRKRYGVSLIEQSLFVKENGIELFLENERKRYTCAACGGVISLHDHRCSECGRVTSG</sequence>
<dbReference type="EMBL" id="CYZE01000013">
    <property type="protein sequence ID" value="CUO89141.1"/>
    <property type="molecule type" value="Genomic_DNA"/>
</dbReference>
<reference evidence="1 2" key="1">
    <citation type="submission" date="2015-09" db="EMBL/GenBank/DDBJ databases">
        <authorList>
            <consortium name="Pathogen Informatics"/>
        </authorList>
    </citation>
    <scope>NUCLEOTIDE SEQUENCE [LARGE SCALE GENOMIC DNA]</scope>
    <source>
        <strain evidence="1 2">2789STDY5608850</strain>
    </source>
</reference>
<name>A0A174IRS3_9FIRM</name>
<dbReference type="RefSeq" id="WP_055658254.1">
    <property type="nucleotide sequence ID" value="NZ_CABIXC010000013.1"/>
</dbReference>
<dbReference type="Pfam" id="PF12675">
    <property type="entry name" value="DUF3795"/>
    <property type="match status" value="1"/>
</dbReference>
<dbReference type="Proteomes" id="UP000095651">
    <property type="component" value="Unassembled WGS sequence"/>
</dbReference>
<organism evidence="1 2">
    <name type="scientific">Hungatella hathewayi</name>
    <dbReference type="NCBI Taxonomy" id="154046"/>
    <lineage>
        <taxon>Bacteria</taxon>
        <taxon>Bacillati</taxon>
        <taxon>Bacillota</taxon>
        <taxon>Clostridia</taxon>
        <taxon>Lachnospirales</taxon>
        <taxon>Lachnospiraceae</taxon>
        <taxon>Hungatella</taxon>
    </lineage>
</organism>